<dbReference type="FunFam" id="3.30.30.30:FF:000005">
    <property type="entry name" value="Heat shock protein ssb1"/>
    <property type="match status" value="1"/>
</dbReference>
<sequence>MKHFPFSVFSKQGKPYICVEYRGKQKEFVPQDQGDRRIVPRHHHQQRCHHTTSGSLSVVPTSAISTPPPAVPRSTMPTPATYAHPHMLYRLSAVVCHYDQHSFGHHICYRHKPCSHLPWAPPRLAGPLQPQSAEDDDDAAPQYRWVDEDGSSRSRPGRGWLPISDDAVRECGIETVLQEGAGAFMLYYKRAVLPQAGMYAGRMAGNGSEETLKPEMCAVDLNGSVGSLISEVGFGVLNREGEEGEKGGVNGNGVAMNGSAHGNGNGNVGAGVGLGVGSVGSVGSVPAPRIVRSVAAGRRRSLSVTPSGRELSPMSMSLDRLIPVKAAAPAVLQAIEEPASEASRVQFNSESKVRIEPYLTKTIHAGFQALHNPDFCALALPPPSPSSAAESSHMEEV</sequence>
<name>A0A8H5M0A1_9AGAR</name>
<dbReference type="InterPro" id="IPR038765">
    <property type="entry name" value="Papain-like_cys_pep_sf"/>
</dbReference>
<evidence type="ECO:0000256" key="4">
    <source>
        <dbReference type="ARBA" id="ARBA00023186"/>
    </source>
</evidence>
<dbReference type="OrthoDB" id="2020758at2759"/>
<accession>A0A8H5M0A1</accession>
<dbReference type="Gene3D" id="3.90.70.10">
    <property type="entry name" value="Cysteine proteinases"/>
    <property type="match status" value="1"/>
</dbReference>
<evidence type="ECO:0000256" key="3">
    <source>
        <dbReference type="ARBA" id="ARBA00022840"/>
    </source>
</evidence>
<keyword evidence="9" id="KW-1185">Reference proteome</keyword>
<dbReference type="AlphaFoldDB" id="A0A8H5M0A1"/>
<gene>
    <name evidence="8" type="ORF">D9615_007776</name>
</gene>
<dbReference type="Gene3D" id="3.30.30.30">
    <property type="match status" value="1"/>
</dbReference>
<comment type="catalytic activity">
    <reaction evidence="5">
        <text>ATP + H2O = ADP + phosphate + H(+)</text>
        <dbReference type="Rhea" id="RHEA:13065"/>
        <dbReference type="ChEBI" id="CHEBI:15377"/>
        <dbReference type="ChEBI" id="CHEBI:15378"/>
        <dbReference type="ChEBI" id="CHEBI:30616"/>
        <dbReference type="ChEBI" id="CHEBI:43474"/>
        <dbReference type="ChEBI" id="CHEBI:456216"/>
        <dbReference type="EC" id="3.6.4.10"/>
    </reaction>
</comment>
<dbReference type="InterPro" id="IPR001394">
    <property type="entry name" value="Peptidase_C19_UCH"/>
</dbReference>
<dbReference type="GO" id="GO:0016579">
    <property type="term" value="P:protein deubiquitination"/>
    <property type="evidence" value="ECO:0007669"/>
    <property type="project" value="InterPro"/>
</dbReference>
<feature type="region of interest" description="Disordered" evidence="6">
    <location>
        <begin position="49"/>
        <end position="75"/>
    </location>
</feature>
<keyword evidence="4" id="KW-0143">Chaperone</keyword>
<feature type="domain" description="Peptidase C19 ubiquitin carboxyl-terminal hydrolase" evidence="7">
    <location>
        <begin position="63"/>
        <end position="188"/>
    </location>
</feature>
<keyword evidence="2" id="KW-0547">Nucleotide-binding</keyword>
<keyword evidence="3" id="KW-0067">ATP-binding</keyword>
<evidence type="ECO:0000256" key="5">
    <source>
        <dbReference type="ARBA" id="ARBA00048056"/>
    </source>
</evidence>
<feature type="compositionally biased region" description="Polar residues" evidence="6">
    <location>
        <begin position="53"/>
        <end position="65"/>
    </location>
</feature>
<dbReference type="EC" id="3.6.4.10" evidence="1"/>
<reference evidence="8 9" key="1">
    <citation type="journal article" date="2020" name="ISME J.">
        <title>Uncovering the hidden diversity of litter-decomposition mechanisms in mushroom-forming fungi.</title>
        <authorList>
            <person name="Floudas D."/>
            <person name="Bentzer J."/>
            <person name="Ahren D."/>
            <person name="Johansson T."/>
            <person name="Persson P."/>
            <person name="Tunlid A."/>
        </authorList>
    </citation>
    <scope>NUCLEOTIDE SEQUENCE [LARGE SCALE GENOMIC DNA]</scope>
    <source>
        <strain evidence="8 9">CBS 661.87</strain>
    </source>
</reference>
<evidence type="ECO:0000256" key="2">
    <source>
        <dbReference type="ARBA" id="ARBA00022741"/>
    </source>
</evidence>
<evidence type="ECO:0000259" key="7">
    <source>
        <dbReference type="Pfam" id="PF00443"/>
    </source>
</evidence>
<dbReference type="Pfam" id="PF00443">
    <property type="entry name" value="UCH"/>
    <property type="match status" value="1"/>
</dbReference>
<dbReference type="GO" id="GO:0005524">
    <property type="term" value="F:ATP binding"/>
    <property type="evidence" value="ECO:0007669"/>
    <property type="project" value="UniProtKB-KW"/>
</dbReference>
<dbReference type="GO" id="GO:0004843">
    <property type="term" value="F:cysteine-type deubiquitinase activity"/>
    <property type="evidence" value="ECO:0007669"/>
    <property type="project" value="InterPro"/>
</dbReference>
<evidence type="ECO:0000256" key="1">
    <source>
        <dbReference type="ARBA" id="ARBA00012554"/>
    </source>
</evidence>
<dbReference type="Proteomes" id="UP000565441">
    <property type="component" value="Unassembled WGS sequence"/>
</dbReference>
<evidence type="ECO:0000313" key="8">
    <source>
        <dbReference type="EMBL" id="KAF5376118.1"/>
    </source>
</evidence>
<dbReference type="EMBL" id="JAACJP010000030">
    <property type="protein sequence ID" value="KAF5376118.1"/>
    <property type="molecule type" value="Genomic_DNA"/>
</dbReference>
<proteinExistence type="predicted"/>
<protein>
    <recommendedName>
        <fullName evidence="1">non-chaperonin molecular chaperone ATPase</fullName>
        <ecNumber evidence="1">3.6.4.10</ecNumber>
    </recommendedName>
</protein>
<evidence type="ECO:0000313" key="9">
    <source>
        <dbReference type="Proteomes" id="UP000565441"/>
    </source>
</evidence>
<evidence type="ECO:0000256" key="6">
    <source>
        <dbReference type="SAM" id="MobiDB-lite"/>
    </source>
</evidence>
<dbReference type="SUPFAM" id="SSF54001">
    <property type="entry name" value="Cysteine proteinases"/>
    <property type="match status" value="1"/>
</dbReference>
<organism evidence="8 9">
    <name type="scientific">Tricholomella constricta</name>
    <dbReference type="NCBI Taxonomy" id="117010"/>
    <lineage>
        <taxon>Eukaryota</taxon>
        <taxon>Fungi</taxon>
        <taxon>Dikarya</taxon>
        <taxon>Basidiomycota</taxon>
        <taxon>Agaricomycotina</taxon>
        <taxon>Agaricomycetes</taxon>
        <taxon>Agaricomycetidae</taxon>
        <taxon>Agaricales</taxon>
        <taxon>Tricholomatineae</taxon>
        <taxon>Lyophyllaceae</taxon>
        <taxon>Tricholomella</taxon>
    </lineage>
</organism>
<comment type="caution">
    <text evidence="8">The sequence shown here is derived from an EMBL/GenBank/DDBJ whole genome shotgun (WGS) entry which is preliminary data.</text>
</comment>